<comment type="similarity">
    <text evidence="1 2">Belongs to the glycosyl hydrolase 31 family.</text>
</comment>
<feature type="non-terminal residue" evidence="4">
    <location>
        <position position="81"/>
    </location>
</feature>
<dbReference type="InterPro" id="IPR052990">
    <property type="entry name" value="Sulfoquinovosidase_GH31"/>
</dbReference>
<dbReference type="AlphaFoldDB" id="A0A8S2ZFJ6"/>
<dbReference type="SUPFAM" id="SSF51445">
    <property type="entry name" value="(Trans)glycosidases"/>
    <property type="match status" value="1"/>
</dbReference>
<dbReference type="PANTHER" id="PTHR46959">
    <property type="entry name" value="SULFOQUINOVOSIDASE"/>
    <property type="match status" value="1"/>
</dbReference>
<protein>
    <recommendedName>
        <fullName evidence="3">Glycoside hydrolase family 31 TIM barrel domain-containing protein</fullName>
    </recommendedName>
</protein>
<evidence type="ECO:0000256" key="2">
    <source>
        <dbReference type="RuleBase" id="RU361185"/>
    </source>
</evidence>
<dbReference type="EMBL" id="CAJOBJ010110602">
    <property type="protein sequence ID" value="CAF4629741.1"/>
    <property type="molecule type" value="Genomic_DNA"/>
</dbReference>
<sequence>HTDIGGYFGRTIGRTREVLLRWCEMATFNIVMRTHEGNRPDSNAQFDNDEICLAFFARMSRIHAHLKPYSRQVVQKAYEQN</sequence>
<keyword evidence="2" id="KW-0378">Hydrolase</keyword>
<dbReference type="InterPro" id="IPR000322">
    <property type="entry name" value="Glyco_hydro_31_TIM"/>
</dbReference>
<dbReference type="GO" id="GO:0004553">
    <property type="term" value="F:hydrolase activity, hydrolyzing O-glycosyl compounds"/>
    <property type="evidence" value="ECO:0007669"/>
    <property type="project" value="InterPro"/>
</dbReference>
<evidence type="ECO:0000313" key="4">
    <source>
        <dbReference type="EMBL" id="CAF4629741.1"/>
    </source>
</evidence>
<proteinExistence type="inferred from homology"/>
<feature type="domain" description="Glycoside hydrolase family 31 TIM barrel" evidence="3">
    <location>
        <begin position="2"/>
        <end position="69"/>
    </location>
</feature>
<gene>
    <name evidence="4" type="ORF">GIL414_LOCUS40157</name>
</gene>
<dbReference type="InterPro" id="IPR017853">
    <property type="entry name" value="GH"/>
</dbReference>
<feature type="non-terminal residue" evidence="4">
    <location>
        <position position="1"/>
    </location>
</feature>
<evidence type="ECO:0000256" key="1">
    <source>
        <dbReference type="ARBA" id="ARBA00007806"/>
    </source>
</evidence>
<keyword evidence="2" id="KW-0326">Glycosidase</keyword>
<dbReference type="GO" id="GO:0005975">
    <property type="term" value="P:carbohydrate metabolic process"/>
    <property type="evidence" value="ECO:0007669"/>
    <property type="project" value="InterPro"/>
</dbReference>
<reference evidence="4" key="1">
    <citation type="submission" date="2021-02" db="EMBL/GenBank/DDBJ databases">
        <authorList>
            <person name="Nowell W R."/>
        </authorList>
    </citation>
    <scope>NUCLEOTIDE SEQUENCE</scope>
</reference>
<evidence type="ECO:0000259" key="3">
    <source>
        <dbReference type="Pfam" id="PF01055"/>
    </source>
</evidence>
<dbReference type="Pfam" id="PF01055">
    <property type="entry name" value="Glyco_hydro_31_2nd"/>
    <property type="match status" value="1"/>
</dbReference>
<name>A0A8S2ZFJ6_9BILA</name>
<evidence type="ECO:0000313" key="5">
    <source>
        <dbReference type="Proteomes" id="UP000681720"/>
    </source>
</evidence>
<dbReference type="Proteomes" id="UP000681720">
    <property type="component" value="Unassembled WGS sequence"/>
</dbReference>
<dbReference type="PANTHER" id="PTHR46959:SF2">
    <property type="entry name" value="SULFOQUINOVOSIDASE"/>
    <property type="match status" value="1"/>
</dbReference>
<dbReference type="Gene3D" id="3.20.20.80">
    <property type="entry name" value="Glycosidases"/>
    <property type="match status" value="1"/>
</dbReference>
<accession>A0A8S2ZFJ6</accession>
<comment type="caution">
    <text evidence="4">The sequence shown here is derived from an EMBL/GenBank/DDBJ whole genome shotgun (WGS) entry which is preliminary data.</text>
</comment>
<organism evidence="4 5">
    <name type="scientific">Rotaria magnacalcarata</name>
    <dbReference type="NCBI Taxonomy" id="392030"/>
    <lineage>
        <taxon>Eukaryota</taxon>
        <taxon>Metazoa</taxon>
        <taxon>Spiralia</taxon>
        <taxon>Gnathifera</taxon>
        <taxon>Rotifera</taxon>
        <taxon>Eurotatoria</taxon>
        <taxon>Bdelloidea</taxon>
        <taxon>Philodinida</taxon>
        <taxon>Philodinidae</taxon>
        <taxon>Rotaria</taxon>
    </lineage>
</organism>